<dbReference type="EMBL" id="JAVIIZ010000007">
    <property type="protein sequence ID" value="MDX8473302.1"/>
    <property type="molecule type" value="Genomic_DNA"/>
</dbReference>
<evidence type="ECO:0000313" key="2">
    <source>
        <dbReference type="Proteomes" id="UP001271780"/>
    </source>
</evidence>
<dbReference type="RefSeq" id="WP_320316927.1">
    <property type="nucleotide sequence ID" value="NZ_JAVIIX010000007.1"/>
</dbReference>
<reference evidence="1 2" key="1">
    <citation type="submission" date="2023-08" db="EMBL/GenBank/DDBJ databases">
        <title>Implementing the SeqCode for naming new Mesorhizobium species isolated from Vachellia karroo root nodules.</title>
        <authorList>
            <person name="Van Lill M."/>
        </authorList>
    </citation>
    <scope>NUCLEOTIDE SEQUENCE [LARGE SCALE GENOMIC DNA]</scope>
    <source>
        <strain evidence="1 2">VK23A</strain>
    </source>
</reference>
<accession>A0ABU4XI48</accession>
<proteinExistence type="predicted"/>
<keyword evidence="2" id="KW-1185">Reference proteome</keyword>
<dbReference type="InterPro" id="IPR043746">
    <property type="entry name" value="DUF5691"/>
</dbReference>
<protein>
    <submittedName>
        <fullName evidence="1">DUF5691 domain-containing protein</fullName>
    </submittedName>
</protein>
<dbReference type="Pfam" id="PF18944">
    <property type="entry name" value="DUF5691"/>
    <property type="match status" value="1"/>
</dbReference>
<name>A0ABU4XI48_9HYPH</name>
<comment type="caution">
    <text evidence="1">The sequence shown here is derived from an EMBL/GenBank/DDBJ whole genome shotgun (WGS) entry which is preliminary data.</text>
</comment>
<evidence type="ECO:0000313" key="1">
    <source>
        <dbReference type="EMBL" id="MDX8473302.1"/>
    </source>
</evidence>
<dbReference type="Proteomes" id="UP001271780">
    <property type="component" value="Unassembled WGS sequence"/>
</dbReference>
<organism evidence="1 2">
    <name type="scientific">Mesorhizobium dulcispinae</name>
    <dbReference type="NCBI Taxonomy" id="3072316"/>
    <lineage>
        <taxon>Bacteria</taxon>
        <taxon>Pseudomonadati</taxon>
        <taxon>Pseudomonadota</taxon>
        <taxon>Alphaproteobacteria</taxon>
        <taxon>Hyphomicrobiales</taxon>
        <taxon>Phyllobacteriaceae</taxon>
        <taxon>Mesorhizobium</taxon>
    </lineage>
</organism>
<sequence length="480" mass="52020">MNELEQAGLARLRDGWISGGAMFEIAPVAWKEVAAASSPDEQERRLLAIAAQALDVALRPAAPKSLKRRPPLPVLALPTLPERLRPLLRAALKYAADARLKTRVATLVASRGFVLHPMDWMPAASYQESPDVYAPWVDWQAGADGEKQSRREHLTAETWDDFYPAARRTALVDLRRTMPALARTLIETKGASEPAEVRLALIELMRFGLGADDVPFLKSLSADRSGKVREMAGRLLARLGERGPIDGGTDDPTAELAAFIEEGKSGFIRRRTTYAPIKIKSPAQQARRADLFVSCYFRDLASHFGKTESDFIGAWQFGVDDSADLFLVRMVSVSGSDVAVACLADLLVAAGGKLALLVLQLMLRLDGGRKRVLIRQILNDAQNLAALNLVEGADAGWLEWGDLTKGKTISALRSAVSGDNDVTKRSAEQYLEAIGFLANPVTAEKLIGEVVATGLPPASPSLSLLRLNAALAENPSKSDR</sequence>
<gene>
    <name evidence="1" type="ORF">RFM27_14570</name>
</gene>